<dbReference type="EMBL" id="QNUK01000294">
    <property type="protein sequence ID" value="KAF5896056.1"/>
    <property type="molecule type" value="Genomic_DNA"/>
</dbReference>
<proteinExistence type="predicted"/>
<feature type="non-terminal residue" evidence="1">
    <location>
        <position position="70"/>
    </location>
</feature>
<accession>A0A8J4X0E7</accession>
<comment type="caution">
    <text evidence="1">The sequence shown here is derived from an EMBL/GenBank/DDBJ whole genome shotgun (WGS) entry which is preliminary data.</text>
</comment>
<gene>
    <name evidence="1" type="primary">c36a4.4</name>
    <name evidence="1" type="ORF">DAT39_014231</name>
</gene>
<protein>
    <submittedName>
        <fullName evidence="1">Putative UDP-N-acetylglucosamine pyrophosphorylase</fullName>
    </submittedName>
</protein>
<organism evidence="1 2">
    <name type="scientific">Clarias magur</name>
    <name type="common">Asian catfish</name>
    <name type="synonym">Macropteronotus magur</name>
    <dbReference type="NCBI Taxonomy" id="1594786"/>
    <lineage>
        <taxon>Eukaryota</taxon>
        <taxon>Metazoa</taxon>
        <taxon>Chordata</taxon>
        <taxon>Craniata</taxon>
        <taxon>Vertebrata</taxon>
        <taxon>Euteleostomi</taxon>
        <taxon>Actinopterygii</taxon>
        <taxon>Neopterygii</taxon>
        <taxon>Teleostei</taxon>
        <taxon>Ostariophysi</taxon>
        <taxon>Siluriformes</taxon>
        <taxon>Clariidae</taxon>
        <taxon>Clarias</taxon>
    </lineage>
</organism>
<dbReference type="Proteomes" id="UP000727407">
    <property type="component" value="Unassembled WGS sequence"/>
</dbReference>
<keyword evidence="2" id="KW-1185">Reference proteome</keyword>
<evidence type="ECO:0000313" key="1">
    <source>
        <dbReference type="EMBL" id="KAF5896056.1"/>
    </source>
</evidence>
<sequence>VYLHLHLSISNAVTDEFYNDAADEKKEHVASDILPVLDTVYFYHVGLMNINILAGKVALPASDRALISLV</sequence>
<dbReference type="AlphaFoldDB" id="A0A8J4X0E7"/>
<reference evidence="1" key="1">
    <citation type="submission" date="2020-07" db="EMBL/GenBank/DDBJ databases">
        <title>Clarias magur genome sequencing, assembly and annotation.</title>
        <authorList>
            <person name="Kushwaha B."/>
            <person name="Kumar R."/>
            <person name="Das P."/>
            <person name="Joshi C.G."/>
            <person name="Kumar D."/>
            <person name="Nagpure N.S."/>
            <person name="Pandey M."/>
            <person name="Agarwal S."/>
            <person name="Srivastava S."/>
            <person name="Singh M."/>
            <person name="Sahoo L."/>
            <person name="Jayasankar P."/>
            <person name="Meher P.K."/>
            <person name="Koringa P.G."/>
            <person name="Iquebal M.A."/>
            <person name="Das S.P."/>
            <person name="Bit A."/>
            <person name="Patnaik S."/>
            <person name="Patel N."/>
            <person name="Shah T.M."/>
            <person name="Hinsu A."/>
            <person name="Jena J.K."/>
        </authorList>
    </citation>
    <scope>NUCLEOTIDE SEQUENCE</scope>
    <source>
        <strain evidence="1">CIFAMagur01</strain>
        <tissue evidence="1">Testis</tissue>
    </source>
</reference>
<name>A0A8J4X0E7_CLAMG</name>
<feature type="non-terminal residue" evidence="1">
    <location>
        <position position="1"/>
    </location>
</feature>
<evidence type="ECO:0000313" key="2">
    <source>
        <dbReference type="Proteomes" id="UP000727407"/>
    </source>
</evidence>